<feature type="coiled-coil region" evidence="1">
    <location>
        <begin position="300"/>
        <end position="338"/>
    </location>
</feature>
<keyword evidence="1" id="KW-0175">Coiled coil</keyword>
<feature type="compositionally biased region" description="Basic and acidic residues" evidence="2">
    <location>
        <begin position="593"/>
        <end position="606"/>
    </location>
</feature>
<proteinExistence type="predicted"/>
<dbReference type="Pfam" id="PF14846">
    <property type="entry name" value="DUF4485"/>
    <property type="match status" value="1"/>
</dbReference>
<accession>A0AAN9BSE0</accession>
<feature type="region of interest" description="Disordered" evidence="2">
    <location>
        <begin position="128"/>
        <end position="231"/>
    </location>
</feature>
<evidence type="ECO:0000256" key="2">
    <source>
        <dbReference type="SAM" id="MobiDB-lite"/>
    </source>
</evidence>
<comment type="caution">
    <text evidence="4">The sequence shown here is derived from an EMBL/GenBank/DDBJ whole genome shotgun (WGS) entry which is preliminary data.</text>
</comment>
<dbReference type="InterPro" id="IPR027831">
    <property type="entry name" value="DUF4485"/>
</dbReference>
<dbReference type="PANTHER" id="PTHR18871">
    <property type="entry name" value="CENTROSOMAL PROTEIN OF 112 KDA"/>
    <property type="match status" value="1"/>
</dbReference>
<feature type="compositionally biased region" description="Polar residues" evidence="2">
    <location>
        <begin position="135"/>
        <end position="155"/>
    </location>
</feature>
<dbReference type="EMBL" id="JBAMIC010000002">
    <property type="protein sequence ID" value="KAK7111203.1"/>
    <property type="molecule type" value="Genomic_DNA"/>
</dbReference>
<feature type="compositionally biased region" description="Basic and acidic residues" evidence="2">
    <location>
        <begin position="205"/>
        <end position="231"/>
    </location>
</feature>
<feature type="coiled-coil region" evidence="1">
    <location>
        <begin position="802"/>
        <end position="960"/>
    </location>
</feature>
<reference evidence="4 5" key="1">
    <citation type="submission" date="2024-02" db="EMBL/GenBank/DDBJ databases">
        <title>Chromosome-scale genome assembly of the rough periwinkle Littorina saxatilis.</title>
        <authorList>
            <person name="De Jode A."/>
            <person name="Faria R."/>
            <person name="Formenti G."/>
            <person name="Sims Y."/>
            <person name="Smith T.P."/>
            <person name="Tracey A."/>
            <person name="Wood J.M.D."/>
            <person name="Zagrodzka Z.B."/>
            <person name="Johannesson K."/>
            <person name="Butlin R.K."/>
            <person name="Leder E.H."/>
        </authorList>
    </citation>
    <scope>NUCLEOTIDE SEQUENCE [LARGE SCALE GENOMIC DNA]</scope>
    <source>
        <strain evidence="4">Snail1</strain>
        <tissue evidence="4">Muscle</tissue>
    </source>
</reference>
<organism evidence="4 5">
    <name type="scientific">Littorina saxatilis</name>
    <dbReference type="NCBI Taxonomy" id="31220"/>
    <lineage>
        <taxon>Eukaryota</taxon>
        <taxon>Metazoa</taxon>
        <taxon>Spiralia</taxon>
        <taxon>Lophotrochozoa</taxon>
        <taxon>Mollusca</taxon>
        <taxon>Gastropoda</taxon>
        <taxon>Caenogastropoda</taxon>
        <taxon>Littorinimorpha</taxon>
        <taxon>Littorinoidea</taxon>
        <taxon>Littorinidae</taxon>
        <taxon>Littorina</taxon>
    </lineage>
</organism>
<evidence type="ECO:0000256" key="1">
    <source>
        <dbReference type="SAM" id="Coils"/>
    </source>
</evidence>
<evidence type="ECO:0000313" key="5">
    <source>
        <dbReference type="Proteomes" id="UP001374579"/>
    </source>
</evidence>
<protein>
    <recommendedName>
        <fullName evidence="3">DUF4485 domain-containing protein</fullName>
    </recommendedName>
</protein>
<feature type="region of interest" description="Disordered" evidence="2">
    <location>
        <begin position="537"/>
        <end position="556"/>
    </location>
</feature>
<dbReference type="InterPro" id="IPR055310">
    <property type="entry name" value="CEP112"/>
</dbReference>
<sequence length="984" mass="115148">METPEEAVFKLDDEFDKTLVDMKPHVLKLPHKSDRQKCAVWIKKLCEPPSSGITGRKNRNMHAQLMLHMLKRGSIQPPFDSKPGDGPLTPLPSYMSVYFDDPLDTPDGDADKLPDWVEGELGETVGSSLFRRSDGTGNPAATSTWVSNAGSSLHGTRQRPHTSMGIPLDKDPGLSPIRGDHRQYTGYSADDLSMEVKRSPPRTLSPDRERRQLPDVRRNRGPSEARVREHSDVELSRPLGVTGYSSTTSFGKGTMFHDETSLAKPSDKEIALRTKMIEAKFHEEKLRLQQKHDAAVQKILDRKNSEIEDVKNHYRSKSKEYEETITKLERKVQTLVKEAGVVRETKDKQIAELRKMVEDSGDTQRNEYDRRMHDMEAEFEQQKFELQKLHTRNIQEILDDTNARLQRMEAEYNQQAASTTNIIKELESRVQQLTGEVDRTLSQRSMLEKEKAELQSTVDRLMSDLEDQRHRNDRLERDHQKKLEASEHEMRTLRNKTEASLEFLKQEQNIAAAKATDTIADLEQQVEYLKKALKDAEEQRQRQMRETEQVHQQDKHHLENLHDKQVRSMKKELEQLEQEMQRKLSRLEHVVQEKDTELKKQKDASREQASQADKALEEFKQQVDKNQTHIYADMKRQMDQVETDLKKSKQAREKQGREFARQLEDQRYKHEHELQELRMTLENEKSQVLHETHVQKECLTSEHEREMEQLRETHRNELKALEFRYKERQEKDAKLSGELEAQVVELREELVQANQLRKQQLVELGLLREEEKQKMQRDHEAEFARLRTDAEQQRLELQKTHSAETERLLEKTNDRLKNIEREYMEKGKKSSETISELHNAIKHLRDDIKRAKENAEARVTEIRSQAEEEKSSLKKQYSSNLAMMQHELESQRTRCHNLERQIHKIESDHEEKTTRLKLEQEDRLRGMLPGEMKQELEDTISSLHSQVNTLQQRSAMLQEELDLRLKNPLGQFGSRTSSPIKSSV</sequence>
<feature type="region of interest" description="Disordered" evidence="2">
    <location>
        <begin position="466"/>
        <end position="492"/>
    </location>
</feature>
<dbReference type="PANTHER" id="PTHR18871:SF2">
    <property type="entry name" value="CENTROSOMAL PROTEIN OF 112 KDA"/>
    <property type="match status" value="1"/>
</dbReference>
<evidence type="ECO:0000313" key="4">
    <source>
        <dbReference type="EMBL" id="KAK7111203.1"/>
    </source>
</evidence>
<evidence type="ECO:0000259" key="3">
    <source>
        <dbReference type="Pfam" id="PF14846"/>
    </source>
</evidence>
<feature type="compositionally biased region" description="Basic and acidic residues" evidence="2">
    <location>
        <begin position="168"/>
        <end position="183"/>
    </location>
</feature>
<name>A0AAN9BSE0_9CAEN</name>
<keyword evidence="5" id="KW-1185">Reference proteome</keyword>
<dbReference type="AlphaFoldDB" id="A0AAN9BSE0"/>
<feature type="domain" description="DUF4485" evidence="3">
    <location>
        <begin position="11"/>
        <end position="94"/>
    </location>
</feature>
<dbReference type="Proteomes" id="UP001374579">
    <property type="component" value="Unassembled WGS sequence"/>
</dbReference>
<feature type="region of interest" description="Disordered" evidence="2">
    <location>
        <begin position="593"/>
        <end position="620"/>
    </location>
</feature>
<gene>
    <name evidence="4" type="ORF">V1264_010877</name>
</gene>
<feature type="region of interest" description="Disordered" evidence="2">
    <location>
        <begin position="640"/>
        <end position="665"/>
    </location>
</feature>